<sequence>MKRQANAILVNEVKRDDKNGKIIVTREVKKYDESRIDEYLKSFMLYKSEGIIENSAFSDRVWKLKNEFDGYCDRSNVEFSFDVVRRVNMILKFFCLDLLANRISPDNICFHINKITQMLLVSNFFNPLNYEDFEDYFYSLSDDSQTKQKNSILKYIAYSGEKINEEYILFIGKISNAEKKSRILPDYRSILYFDYFMKKFAKFKLTEEKFRFYPLILWWMITTCIPMRPIEFTRIKKKDCYEENGKYYIEITRAKPHSYLDKALGYRKKQKLRISKDVYEMIQEYTSHKKHSGNYLLSAEMLNALSDGGNYTDYELIPKFRLNSLLKQFYKDIILRKFDYDSVNKDEVVDIKNRYIEKISGNMIVRLQLGDTRHLAIINLVLSGYNPLSIKELSGHDDINSHMHYYNHI</sequence>
<evidence type="ECO:0008006" key="4">
    <source>
        <dbReference type="Google" id="ProtNLM"/>
    </source>
</evidence>
<dbReference type="SUPFAM" id="SSF56349">
    <property type="entry name" value="DNA breaking-rejoining enzymes"/>
    <property type="match status" value="1"/>
</dbReference>
<evidence type="ECO:0000256" key="1">
    <source>
        <dbReference type="ARBA" id="ARBA00023172"/>
    </source>
</evidence>
<name>A0ABW8SRU4_9CLOT</name>
<keyword evidence="3" id="KW-1185">Reference proteome</keyword>
<reference evidence="2 3" key="1">
    <citation type="submission" date="2024-11" db="EMBL/GenBank/DDBJ databases">
        <authorList>
            <person name="Heng Y.C."/>
            <person name="Lim A.C.H."/>
            <person name="Lee J.K.Y."/>
            <person name="Kittelmann S."/>
        </authorList>
    </citation>
    <scope>NUCLEOTIDE SEQUENCE [LARGE SCALE GENOMIC DNA]</scope>
    <source>
        <strain evidence="2 3">WILCCON 0269</strain>
    </source>
</reference>
<dbReference type="InterPro" id="IPR011010">
    <property type="entry name" value="DNA_brk_join_enz"/>
</dbReference>
<accession>A0ABW8SRU4</accession>
<evidence type="ECO:0000313" key="3">
    <source>
        <dbReference type="Proteomes" id="UP001623660"/>
    </source>
</evidence>
<keyword evidence="1" id="KW-0233">DNA recombination</keyword>
<dbReference type="EMBL" id="JBJHZX010000066">
    <property type="protein sequence ID" value="MFL0198538.1"/>
    <property type="molecule type" value="Genomic_DNA"/>
</dbReference>
<organism evidence="2 3">
    <name type="scientific">Candidatus Clostridium eludens</name>
    <dbReference type="NCBI Taxonomy" id="3381663"/>
    <lineage>
        <taxon>Bacteria</taxon>
        <taxon>Bacillati</taxon>
        <taxon>Bacillota</taxon>
        <taxon>Clostridia</taxon>
        <taxon>Eubacteriales</taxon>
        <taxon>Clostridiaceae</taxon>
        <taxon>Clostridium</taxon>
    </lineage>
</organism>
<gene>
    <name evidence="2" type="ORF">ACJDU8_23715</name>
</gene>
<proteinExistence type="predicted"/>
<protein>
    <recommendedName>
        <fullName evidence="4">Tyr recombinase domain-containing protein</fullName>
    </recommendedName>
</protein>
<dbReference type="Proteomes" id="UP001623660">
    <property type="component" value="Unassembled WGS sequence"/>
</dbReference>
<dbReference type="InterPro" id="IPR013762">
    <property type="entry name" value="Integrase-like_cat_sf"/>
</dbReference>
<evidence type="ECO:0000313" key="2">
    <source>
        <dbReference type="EMBL" id="MFL0198538.1"/>
    </source>
</evidence>
<comment type="caution">
    <text evidence="2">The sequence shown here is derived from an EMBL/GenBank/DDBJ whole genome shotgun (WGS) entry which is preliminary data.</text>
</comment>
<dbReference type="RefSeq" id="WP_406794647.1">
    <property type="nucleotide sequence ID" value="NZ_JBJHZX010000066.1"/>
</dbReference>
<dbReference type="Gene3D" id="1.10.443.10">
    <property type="entry name" value="Intergrase catalytic core"/>
    <property type="match status" value="1"/>
</dbReference>